<sequence length="24" mass="2842">MTKDPVFAEEYCAKMDHFMEQGYA</sequence>
<dbReference type="AlphaFoldDB" id="A0A8J2PCQ8"/>
<evidence type="ECO:0000313" key="2">
    <source>
        <dbReference type="Proteomes" id="UP000708208"/>
    </source>
</evidence>
<protein>
    <submittedName>
        <fullName evidence="1">Uncharacterized protein</fullName>
    </submittedName>
</protein>
<name>A0A8J2PCQ8_9HEXA</name>
<gene>
    <name evidence="1" type="ORF">AFUS01_LOCUS20590</name>
</gene>
<keyword evidence="2" id="KW-1185">Reference proteome</keyword>
<dbReference type="Proteomes" id="UP000708208">
    <property type="component" value="Unassembled WGS sequence"/>
</dbReference>
<reference evidence="1" key="1">
    <citation type="submission" date="2021-06" db="EMBL/GenBank/DDBJ databases">
        <authorList>
            <person name="Hodson N. C."/>
            <person name="Mongue J. A."/>
            <person name="Jaron S. K."/>
        </authorList>
    </citation>
    <scope>NUCLEOTIDE SEQUENCE</scope>
</reference>
<accession>A0A8J2PCQ8</accession>
<dbReference type="EMBL" id="CAJVCH010223810">
    <property type="protein sequence ID" value="CAG7732051.1"/>
    <property type="molecule type" value="Genomic_DNA"/>
</dbReference>
<evidence type="ECO:0000313" key="1">
    <source>
        <dbReference type="EMBL" id="CAG7732051.1"/>
    </source>
</evidence>
<feature type="non-terminal residue" evidence="1">
    <location>
        <position position="24"/>
    </location>
</feature>
<comment type="caution">
    <text evidence="1">The sequence shown here is derived from an EMBL/GenBank/DDBJ whole genome shotgun (WGS) entry which is preliminary data.</text>
</comment>
<organism evidence="1 2">
    <name type="scientific">Allacma fusca</name>
    <dbReference type="NCBI Taxonomy" id="39272"/>
    <lineage>
        <taxon>Eukaryota</taxon>
        <taxon>Metazoa</taxon>
        <taxon>Ecdysozoa</taxon>
        <taxon>Arthropoda</taxon>
        <taxon>Hexapoda</taxon>
        <taxon>Collembola</taxon>
        <taxon>Symphypleona</taxon>
        <taxon>Sminthuridae</taxon>
        <taxon>Allacma</taxon>
    </lineage>
</organism>
<proteinExistence type="predicted"/>